<evidence type="ECO:0008006" key="3">
    <source>
        <dbReference type="Google" id="ProtNLM"/>
    </source>
</evidence>
<dbReference type="SUPFAM" id="SSF50494">
    <property type="entry name" value="Trypsin-like serine proteases"/>
    <property type="match status" value="1"/>
</dbReference>
<reference evidence="1 2" key="1">
    <citation type="submission" date="2023-10" db="EMBL/GenBank/DDBJ databases">
        <title>Saccharopolyspora sp. nov., isolated from mangrove soil.</title>
        <authorList>
            <person name="Lu Y."/>
            <person name="Liu W."/>
        </authorList>
    </citation>
    <scope>NUCLEOTIDE SEQUENCE [LARGE SCALE GENOMIC DNA]</scope>
    <source>
        <strain evidence="1 2">S2-29</strain>
    </source>
</reference>
<protein>
    <recommendedName>
        <fullName evidence="3">S1 family peptidase</fullName>
    </recommendedName>
</protein>
<dbReference type="Gene3D" id="2.40.10.10">
    <property type="entry name" value="Trypsin-like serine proteases"/>
    <property type="match status" value="1"/>
</dbReference>
<evidence type="ECO:0000313" key="1">
    <source>
        <dbReference type="EMBL" id="MEB3370284.1"/>
    </source>
</evidence>
<gene>
    <name evidence="1" type="ORF">R4I43_23040</name>
</gene>
<evidence type="ECO:0000313" key="2">
    <source>
        <dbReference type="Proteomes" id="UP001327093"/>
    </source>
</evidence>
<dbReference type="InterPro" id="IPR008760">
    <property type="entry name" value="EAV_peptidase_S32"/>
</dbReference>
<dbReference type="EMBL" id="JAWLNX010000017">
    <property type="protein sequence ID" value="MEB3370284.1"/>
    <property type="molecule type" value="Genomic_DNA"/>
</dbReference>
<sequence>MAEVEGATMLSIRELRDRAVIRPIKRAVEDQLLDLPGVTGVDIGSRTRAGSRHREQVIVVTVTCKRPREALGRDGCVPAELFGIPTDVVEEQPVLQHIHRVHGEPLRWPSRTIGSDGGSAGCPIRAVRGGSGLAPYRAVRLGTGEYRRIGTLGVLVTSDPTEPMGLTTFDVGCLDDAWSVGDRMIDPDSGRVQAELARAALSGRVDAAAVSIVPGLAASPEVGGLGPVTGHARAYPGEPVRKHGFGTGLTDGFVTSVDATIRVDHGAALGVRVLREQIRIATDGPCFCGPGDSGAAVLDPAGRLLGLHVAGAENGAIGYATPIGDVLSELDVRLNPQSLPLGV</sequence>
<organism evidence="1 2">
    <name type="scientific">Saccharopolyspora mangrovi</name>
    <dbReference type="NCBI Taxonomy" id="3082379"/>
    <lineage>
        <taxon>Bacteria</taxon>
        <taxon>Bacillati</taxon>
        <taxon>Actinomycetota</taxon>
        <taxon>Actinomycetes</taxon>
        <taxon>Pseudonocardiales</taxon>
        <taxon>Pseudonocardiaceae</taxon>
        <taxon>Saccharopolyspora</taxon>
    </lineage>
</organism>
<dbReference type="Pfam" id="PF05579">
    <property type="entry name" value="Peptidase_S32"/>
    <property type="match status" value="1"/>
</dbReference>
<dbReference type="InterPro" id="IPR009003">
    <property type="entry name" value="Peptidase_S1_PA"/>
</dbReference>
<proteinExistence type="predicted"/>
<dbReference type="RefSeq" id="WP_324267760.1">
    <property type="nucleotide sequence ID" value="NZ_JAWLNX010000017.1"/>
</dbReference>
<name>A0ABU6AFE2_9PSEU</name>
<dbReference type="Proteomes" id="UP001327093">
    <property type="component" value="Unassembled WGS sequence"/>
</dbReference>
<dbReference type="InterPro" id="IPR043504">
    <property type="entry name" value="Peptidase_S1_PA_chymotrypsin"/>
</dbReference>
<comment type="caution">
    <text evidence="1">The sequence shown here is derived from an EMBL/GenBank/DDBJ whole genome shotgun (WGS) entry which is preliminary data.</text>
</comment>
<keyword evidence="2" id="KW-1185">Reference proteome</keyword>
<accession>A0ABU6AFE2</accession>